<accession>A0ABY4TZ69</accession>
<name>A0ABY4TZ69_9SPHN</name>
<feature type="domain" description="DUF4253" evidence="1">
    <location>
        <begin position="153"/>
        <end position="259"/>
    </location>
</feature>
<evidence type="ECO:0000313" key="3">
    <source>
        <dbReference type="Proteomes" id="UP001055580"/>
    </source>
</evidence>
<keyword evidence="3" id="KW-1185">Reference proteome</keyword>
<evidence type="ECO:0000259" key="1">
    <source>
        <dbReference type="Pfam" id="PF14062"/>
    </source>
</evidence>
<protein>
    <submittedName>
        <fullName evidence="2">DUF4253 domain-containing protein</fullName>
    </submittedName>
</protein>
<proteinExistence type="predicted"/>
<dbReference type="EMBL" id="CP098401">
    <property type="protein sequence ID" value="URW76414.1"/>
    <property type="molecule type" value="Genomic_DNA"/>
</dbReference>
<gene>
    <name evidence="2" type="ORF">M9980_04120</name>
</gene>
<evidence type="ECO:0000313" key="2">
    <source>
        <dbReference type="EMBL" id="URW76414.1"/>
    </source>
</evidence>
<dbReference type="Pfam" id="PF14062">
    <property type="entry name" value="DUF4253"/>
    <property type="match status" value="1"/>
</dbReference>
<dbReference type="RefSeq" id="WP_250753653.1">
    <property type="nucleotide sequence ID" value="NZ_CP098401.1"/>
</dbReference>
<dbReference type="Proteomes" id="UP001055580">
    <property type="component" value="Chromosome"/>
</dbReference>
<dbReference type="InterPro" id="IPR025349">
    <property type="entry name" value="DUF4253"/>
</dbReference>
<organism evidence="2 3">
    <name type="scientific">Sphingomonas donggukensis</name>
    <dbReference type="NCBI Taxonomy" id="2949093"/>
    <lineage>
        <taxon>Bacteria</taxon>
        <taxon>Pseudomonadati</taxon>
        <taxon>Pseudomonadota</taxon>
        <taxon>Alphaproteobacteria</taxon>
        <taxon>Sphingomonadales</taxon>
        <taxon>Sphingomonadaceae</taxon>
        <taxon>Sphingomonas</taxon>
    </lineage>
</organism>
<reference evidence="2" key="1">
    <citation type="submission" date="2022-05" db="EMBL/GenBank/DDBJ databases">
        <title>Sphingomonas sp. strain RMG20 Genome sequencing and assembly.</title>
        <authorList>
            <person name="Kim I."/>
        </authorList>
    </citation>
    <scope>NUCLEOTIDE SEQUENCE</scope>
    <source>
        <strain evidence="2">RMG20</strain>
    </source>
</reference>
<sequence length="259" mass="28983">MERDLSHLTPEQRATHQAMHARMMAALTYERVTVPGAQALSAWQKLRDAGRGWPVVVGDDEGLERIADQFTMGDPKVSGVDMPGMDLRSPAQILEIANKIQFPADLRKWSGAYQPEDLRAPLGEWPKEVGDAAPGLTIATDLVSGKVHDKVHILLVPAKFSWEVPAYLRWGDWNACPPPEYHVAALREWHQRFGTELVAINGDTMNLKATSRPKNRDDALALARDQYGYCPDIIDQGVGSISALAATLMQSEWWYLWWD</sequence>